<dbReference type="Proteomes" id="UP000653002">
    <property type="component" value="Unassembled WGS sequence"/>
</dbReference>
<organism evidence="1 2">
    <name type="scientific">Xanthomonas citri pv. citri</name>
    <dbReference type="NCBI Taxonomy" id="611301"/>
    <lineage>
        <taxon>Bacteria</taxon>
        <taxon>Pseudomonadati</taxon>
        <taxon>Pseudomonadota</taxon>
        <taxon>Gammaproteobacteria</taxon>
        <taxon>Lysobacterales</taxon>
        <taxon>Lysobacteraceae</taxon>
        <taxon>Xanthomonas</taxon>
    </lineage>
</organism>
<evidence type="ECO:0000313" key="2">
    <source>
        <dbReference type="Proteomes" id="UP000653002"/>
    </source>
</evidence>
<dbReference type="Gene3D" id="3.40.50.300">
    <property type="entry name" value="P-loop containing nucleotide triphosphate hydrolases"/>
    <property type="match status" value="1"/>
</dbReference>
<sequence>NYEESVFKGKNFLSEIAKVRKINEYIEESNDSIIFSTIHSFKGLESKIVLLCDVDDIEGTNAKMLNYVAISRAKLLLY</sequence>
<evidence type="ECO:0000313" key="1">
    <source>
        <dbReference type="EMBL" id="MBD4339776.1"/>
    </source>
</evidence>
<keyword evidence="1" id="KW-0547">Nucleotide-binding</keyword>
<comment type="caution">
    <text evidence="1">The sequence shown here is derived from an EMBL/GenBank/DDBJ whole genome shotgun (WGS) entry which is preliminary data.</text>
</comment>
<dbReference type="InterPro" id="IPR027417">
    <property type="entry name" value="P-loop_NTPase"/>
</dbReference>
<protein>
    <submittedName>
        <fullName evidence="1">ATP-binding domain-containing protein</fullName>
    </submittedName>
</protein>
<dbReference type="GO" id="GO:0005524">
    <property type="term" value="F:ATP binding"/>
    <property type="evidence" value="ECO:0007669"/>
    <property type="project" value="UniProtKB-KW"/>
</dbReference>
<dbReference type="SUPFAM" id="SSF52540">
    <property type="entry name" value="P-loop containing nucleoside triphosphate hydrolases"/>
    <property type="match status" value="1"/>
</dbReference>
<proteinExistence type="predicted"/>
<feature type="non-terminal residue" evidence="1">
    <location>
        <position position="78"/>
    </location>
</feature>
<gene>
    <name evidence="1" type="ORF">GUH15_27750</name>
</gene>
<feature type="non-terminal residue" evidence="1">
    <location>
        <position position="1"/>
    </location>
</feature>
<keyword evidence="1" id="KW-0067">ATP-binding</keyword>
<dbReference type="AlphaFoldDB" id="A0A8I0LA90"/>
<accession>A0A8I0LA90</accession>
<reference evidence="1" key="1">
    <citation type="submission" date="2020-01" db="EMBL/GenBank/DDBJ databases">
        <authorList>
            <person name="Richard D."/>
        </authorList>
    </citation>
    <scope>NUCLEOTIDE SEQUENCE</scope>
    <source>
        <strain evidence="1">JP541</strain>
    </source>
</reference>
<dbReference type="EMBL" id="JAABFR010002329">
    <property type="protein sequence ID" value="MBD4339776.1"/>
    <property type="molecule type" value="Genomic_DNA"/>
</dbReference>
<name>A0A8I0LA90_XANCI</name>